<evidence type="ECO:0000313" key="6">
    <source>
        <dbReference type="Proteomes" id="UP000569914"/>
    </source>
</evidence>
<gene>
    <name evidence="5" type="ORF">BKA15_005343</name>
</gene>
<dbReference type="InterPro" id="IPR000835">
    <property type="entry name" value="HTH_MarR-typ"/>
</dbReference>
<proteinExistence type="predicted"/>
<keyword evidence="2 5" id="KW-0238">DNA-binding</keyword>
<feature type="domain" description="HTH marR-type" evidence="4">
    <location>
        <begin position="7"/>
        <end position="143"/>
    </location>
</feature>
<dbReference type="Gene3D" id="1.10.10.10">
    <property type="entry name" value="Winged helix-like DNA-binding domain superfamily/Winged helix DNA-binding domain"/>
    <property type="match status" value="1"/>
</dbReference>
<dbReference type="InterPro" id="IPR039422">
    <property type="entry name" value="MarR/SlyA-like"/>
</dbReference>
<dbReference type="RefSeq" id="WP_179755983.1">
    <property type="nucleotide sequence ID" value="NZ_JACCBU010000001.1"/>
</dbReference>
<dbReference type="GO" id="GO:0003677">
    <property type="term" value="F:DNA binding"/>
    <property type="evidence" value="ECO:0007669"/>
    <property type="project" value="UniProtKB-KW"/>
</dbReference>
<keyword evidence="1" id="KW-0805">Transcription regulation</keyword>
<dbReference type="SUPFAM" id="SSF46785">
    <property type="entry name" value="Winged helix' DNA-binding domain"/>
    <property type="match status" value="1"/>
</dbReference>
<keyword evidence="6" id="KW-1185">Reference proteome</keyword>
<dbReference type="Pfam" id="PF01047">
    <property type="entry name" value="MarR"/>
    <property type="match status" value="1"/>
</dbReference>
<organism evidence="5 6">
    <name type="scientific">Microlunatus parietis</name>
    <dbReference type="NCBI Taxonomy" id="682979"/>
    <lineage>
        <taxon>Bacteria</taxon>
        <taxon>Bacillati</taxon>
        <taxon>Actinomycetota</taxon>
        <taxon>Actinomycetes</taxon>
        <taxon>Propionibacteriales</taxon>
        <taxon>Propionibacteriaceae</taxon>
        <taxon>Microlunatus</taxon>
    </lineage>
</organism>
<accession>A0A7Y9ICY6</accession>
<name>A0A7Y9ICY6_9ACTN</name>
<comment type="caution">
    <text evidence="5">The sequence shown here is derived from an EMBL/GenBank/DDBJ whole genome shotgun (WGS) entry which is preliminary data.</text>
</comment>
<dbReference type="AlphaFoldDB" id="A0A7Y9ICY6"/>
<dbReference type="PANTHER" id="PTHR33164:SF43">
    <property type="entry name" value="HTH-TYPE TRANSCRIPTIONAL REPRESSOR YETL"/>
    <property type="match status" value="1"/>
</dbReference>
<dbReference type="SMART" id="SM00347">
    <property type="entry name" value="HTH_MARR"/>
    <property type="match status" value="1"/>
</dbReference>
<keyword evidence="3" id="KW-0804">Transcription</keyword>
<dbReference type="InterPro" id="IPR036390">
    <property type="entry name" value="WH_DNA-bd_sf"/>
</dbReference>
<evidence type="ECO:0000256" key="1">
    <source>
        <dbReference type="ARBA" id="ARBA00023015"/>
    </source>
</evidence>
<reference evidence="5 6" key="1">
    <citation type="submission" date="2020-07" db="EMBL/GenBank/DDBJ databases">
        <title>Sequencing the genomes of 1000 actinobacteria strains.</title>
        <authorList>
            <person name="Klenk H.-P."/>
        </authorList>
    </citation>
    <scope>NUCLEOTIDE SEQUENCE [LARGE SCALE GENOMIC DNA]</scope>
    <source>
        <strain evidence="5 6">DSM 22083</strain>
    </source>
</reference>
<dbReference type="PROSITE" id="PS01117">
    <property type="entry name" value="HTH_MARR_1"/>
    <property type="match status" value="1"/>
</dbReference>
<dbReference type="GO" id="GO:0006950">
    <property type="term" value="P:response to stress"/>
    <property type="evidence" value="ECO:0007669"/>
    <property type="project" value="TreeGrafter"/>
</dbReference>
<evidence type="ECO:0000256" key="3">
    <source>
        <dbReference type="ARBA" id="ARBA00023163"/>
    </source>
</evidence>
<dbReference type="EMBL" id="JACCBU010000001">
    <property type="protein sequence ID" value="NYE74014.1"/>
    <property type="molecule type" value="Genomic_DNA"/>
</dbReference>
<dbReference type="PANTHER" id="PTHR33164">
    <property type="entry name" value="TRANSCRIPTIONAL REGULATOR, MARR FAMILY"/>
    <property type="match status" value="1"/>
</dbReference>
<dbReference type="PROSITE" id="PS50995">
    <property type="entry name" value="HTH_MARR_2"/>
    <property type="match status" value="1"/>
</dbReference>
<dbReference type="Proteomes" id="UP000569914">
    <property type="component" value="Unassembled WGS sequence"/>
</dbReference>
<dbReference type="GO" id="GO:0003700">
    <property type="term" value="F:DNA-binding transcription factor activity"/>
    <property type="evidence" value="ECO:0007669"/>
    <property type="project" value="InterPro"/>
</dbReference>
<sequence>MVKQIEPDHIFALLGGLLDALRSDFQQEAKALRQPYRRLRTSQLRLLSLTPAEGMRLTDLAVRVGMTKQALGEFANVLENDGFLESVSDPTDRRVRILRPTAKGRRAVEAGNQVISAVEKRWRERLGAEHWDRLRALLADALP</sequence>
<protein>
    <submittedName>
        <fullName evidence="5">DNA-binding MarR family transcriptional regulator</fullName>
    </submittedName>
</protein>
<evidence type="ECO:0000313" key="5">
    <source>
        <dbReference type="EMBL" id="NYE74014.1"/>
    </source>
</evidence>
<dbReference type="InterPro" id="IPR023187">
    <property type="entry name" value="Tscrpt_reg_MarR-type_CS"/>
</dbReference>
<evidence type="ECO:0000256" key="2">
    <source>
        <dbReference type="ARBA" id="ARBA00023125"/>
    </source>
</evidence>
<evidence type="ECO:0000259" key="4">
    <source>
        <dbReference type="PROSITE" id="PS50995"/>
    </source>
</evidence>
<dbReference type="InterPro" id="IPR036388">
    <property type="entry name" value="WH-like_DNA-bd_sf"/>
</dbReference>